<feature type="domain" description="Peptidase S1" evidence="4">
    <location>
        <begin position="34"/>
        <end position="153"/>
    </location>
</feature>
<protein>
    <recommendedName>
        <fullName evidence="4">Peptidase S1 domain-containing protein</fullName>
    </recommendedName>
</protein>
<gene>
    <name evidence="5" type="ORF">KIN20_012948</name>
</gene>
<organism evidence="5 6">
    <name type="scientific">Parelaphostrongylus tenuis</name>
    <name type="common">Meningeal worm</name>
    <dbReference type="NCBI Taxonomy" id="148309"/>
    <lineage>
        <taxon>Eukaryota</taxon>
        <taxon>Metazoa</taxon>
        <taxon>Ecdysozoa</taxon>
        <taxon>Nematoda</taxon>
        <taxon>Chromadorea</taxon>
        <taxon>Rhabditida</taxon>
        <taxon>Rhabditina</taxon>
        <taxon>Rhabditomorpha</taxon>
        <taxon>Strongyloidea</taxon>
        <taxon>Metastrongylidae</taxon>
        <taxon>Parelaphostrongylus</taxon>
    </lineage>
</organism>
<dbReference type="Pfam" id="PF00089">
    <property type="entry name" value="Trypsin"/>
    <property type="match status" value="1"/>
</dbReference>
<dbReference type="PROSITE" id="PS50240">
    <property type="entry name" value="TRYPSIN_DOM"/>
    <property type="match status" value="1"/>
</dbReference>
<dbReference type="PANTHER" id="PTHR24252">
    <property type="entry name" value="ACROSIN-RELATED"/>
    <property type="match status" value="1"/>
</dbReference>
<dbReference type="GO" id="GO:0006508">
    <property type="term" value="P:proteolysis"/>
    <property type="evidence" value="ECO:0007669"/>
    <property type="project" value="InterPro"/>
</dbReference>
<reference evidence="5" key="1">
    <citation type="submission" date="2021-06" db="EMBL/GenBank/DDBJ databases">
        <title>Parelaphostrongylus tenuis whole genome reference sequence.</title>
        <authorList>
            <person name="Garwood T.J."/>
            <person name="Larsen P.A."/>
            <person name="Fountain-Jones N.M."/>
            <person name="Garbe J.R."/>
            <person name="Macchietto M.G."/>
            <person name="Kania S.A."/>
            <person name="Gerhold R.W."/>
            <person name="Richards J.E."/>
            <person name="Wolf T.M."/>
        </authorList>
    </citation>
    <scope>NUCLEOTIDE SEQUENCE</scope>
    <source>
        <strain evidence="5">MNPRO001-30</strain>
        <tissue evidence="5">Meninges</tissue>
    </source>
</reference>
<dbReference type="GO" id="GO:0004252">
    <property type="term" value="F:serine-type endopeptidase activity"/>
    <property type="evidence" value="ECO:0007669"/>
    <property type="project" value="InterPro"/>
</dbReference>
<proteinExistence type="predicted"/>
<evidence type="ECO:0000313" key="5">
    <source>
        <dbReference type="EMBL" id="KAJ1355510.1"/>
    </source>
</evidence>
<accession>A0AAD5QNG5</accession>
<keyword evidence="3" id="KW-0732">Signal</keyword>
<keyword evidence="6" id="KW-1185">Reference proteome</keyword>
<sequence>MVIVALIVLVFVSVTSVECLTFCDQPSSSTQLRIIGGTKATKSEFPWQAVYVSYDNAGNGLMCGGTVIDEYWIMTAAHCIVSTNRKSYILTGLLSIRNPQHTTYTKRIVVHPQYDASRIANDIALVQSTRSLFNSGISSVCLTKKRFTVVNFG</sequence>
<dbReference type="InterPro" id="IPR001254">
    <property type="entry name" value="Trypsin_dom"/>
</dbReference>
<evidence type="ECO:0000256" key="1">
    <source>
        <dbReference type="ARBA" id="ARBA00023157"/>
    </source>
</evidence>
<dbReference type="PRINTS" id="PR00722">
    <property type="entry name" value="CHYMOTRYPSIN"/>
</dbReference>
<evidence type="ECO:0000259" key="4">
    <source>
        <dbReference type="PROSITE" id="PS50240"/>
    </source>
</evidence>
<dbReference type="InterPro" id="IPR043504">
    <property type="entry name" value="Peptidase_S1_PA_chymotrypsin"/>
</dbReference>
<dbReference type="PROSITE" id="PS00134">
    <property type="entry name" value="TRYPSIN_HIS"/>
    <property type="match status" value="1"/>
</dbReference>
<dbReference type="InterPro" id="IPR001314">
    <property type="entry name" value="Peptidase_S1A"/>
</dbReference>
<dbReference type="PANTHER" id="PTHR24252:SF27">
    <property type="entry name" value="TRANSMEMBRANE PROTEASE SERINE 3-LIKE"/>
    <property type="match status" value="1"/>
</dbReference>
<dbReference type="AlphaFoldDB" id="A0AAD5QNG5"/>
<feature type="signal peptide" evidence="3">
    <location>
        <begin position="1"/>
        <end position="19"/>
    </location>
</feature>
<evidence type="ECO:0000256" key="2">
    <source>
        <dbReference type="ARBA" id="ARBA00023180"/>
    </source>
</evidence>
<dbReference type="Gene3D" id="2.40.10.10">
    <property type="entry name" value="Trypsin-like serine proteases"/>
    <property type="match status" value="1"/>
</dbReference>
<dbReference type="InterPro" id="IPR018114">
    <property type="entry name" value="TRYPSIN_HIS"/>
</dbReference>
<dbReference type="SUPFAM" id="SSF50494">
    <property type="entry name" value="Trypsin-like serine proteases"/>
    <property type="match status" value="1"/>
</dbReference>
<dbReference type="EMBL" id="JAHQIW010002490">
    <property type="protein sequence ID" value="KAJ1355510.1"/>
    <property type="molecule type" value="Genomic_DNA"/>
</dbReference>
<feature type="chain" id="PRO_5042094635" description="Peptidase S1 domain-containing protein" evidence="3">
    <location>
        <begin position="20"/>
        <end position="153"/>
    </location>
</feature>
<name>A0AAD5QNG5_PARTN</name>
<dbReference type="InterPro" id="IPR009003">
    <property type="entry name" value="Peptidase_S1_PA"/>
</dbReference>
<evidence type="ECO:0000256" key="3">
    <source>
        <dbReference type="SAM" id="SignalP"/>
    </source>
</evidence>
<comment type="caution">
    <text evidence="5">The sequence shown here is derived from an EMBL/GenBank/DDBJ whole genome shotgun (WGS) entry which is preliminary data.</text>
</comment>
<keyword evidence="1" id="KW-1015">Disulfide bond</keyword>
<keyword evidence="2" id="KW-0325">Glycoprotein</keyword>
<dbReference type="FunFam" id="2.40.10.10:FF:000068">
    <property type="entry name" value="transmembrane protease serine 2"/>
    <property type="match status" value="1"/>
</dbReference>
<dbReference type="Proteomes" id="UP001196413">
    <property type="component" value="Unassembled WGS sequence"/>
</dbReference>
<evidence type="ECO:0000313" key="6">
    <source>
        <dbReference type="Proteomes" id="UP001196413"/>
    </source>
</evidence>
<dbReference type="SMART" id="SM00020">
    <property type="entry name" value="Tryp_SPc"/>
    <property type="match status" value="1"/>
</dbReference>